<dbReference type="FunFam" id="2.40.20.10:FF:000002">
    <property type="entry name" value="Hepatocyte growth factor"/>
    <property type="match status" value="1"/>
</dbReference>
<dbReference type="GO" id="GO:0006508">
    <property type="term" value="P:proteolysis"/>
    <property type="evidence" value="ECO:0007669"/>
    <property type="project" value="InterPro"/>
</dbReference>
<feature type="domain" description="Kringle" evidence="8">
    <location>
        <begin position="214"/>
        <end position="293"/>
    </location>
</feature>
<feature type="disulfide bond" evidence="7">
    <location>
        <begin position="146"/>
        <end position="185"/>
    </location>
</feature>
<dbReference type="PANTHER" id="PTHR24261">
    <property type="entry name" value="PLASMINOGEN-RELATED"/>
    <property type="match status" value="1"/>
</dbReference>
<protein>
    <submittedName>
        <fullName evidence="10">Hepatocyte growth factor-like</fullName>
    </submittedName>
</protein>
<keyword evidence="11" id="KW-1185">Reference proteome</keyword>
<dbReference type="Gene3D" id="2.40.20.10">
    <property type="entry name" value="Plasminogen Kringle 4"/>
    <property type="match status" value="3"/>
</dbReference>
<dbReference type="InterPro" id="IPR013806">
    <property type="entry name" value="Kringle-like"/>
</dbReference>
<reference evidence="10 11" key="1">
    <citation type="submission" date="2014-06" db="EMBL/GenBank/DDBJ databases">
        <title>Genome evolution of avian class.</title>
        <authorList>
            <person name="Zhang G."/>
            <person name="Li C."/>
        </authorList>
    </citation>
    <scope>NUCLEOTIDE SEQUENCE [LARGE SCALE GENOMIC DNA]</scope>
    <source>
        <strain evidence="10">BGI_N305</strain>
    </source>
</reference>
<comment type="caution">
    <text evidence="7">Lacks conserved residue(s) required for the propagation of feature annotation.</text>
</comment>
<sequence length="561" mass="62782">RAFHHDQQSQLCQLLPWTQHSLRVQLQKNIHYDLYQKKDYLRDCIVGNGSSYRGTRATTEKGLRCQHWQSMTPHDHRFLPSPRNGLEENYCRNPDRDKRGPWCYTVDPNVRHQSCGIKKCEDAVCMTCNGEDYRGTVDHTESGTECQRWDLQHPHKHPYHPNKYPDKGLDDNYCRNPDSSERPWCYTTDPGREREFCHIRLCKKHPRPVNVTTGCFRGKGESYRGRVNVTVSGIPCQRWDSQVPHKHNFVPEKYPCKDLKENYCRNPDGSEAPWCFTARPTVRIAFCFHIRRCPDEQDAQGWLDVASMPPCAFSLQPAARCPPSWRMQVGGRGCQLGAVGQVLMAQPWLMPTLPADAVAFEQCGQRDEMLQWKGRIVGGQPGNSPWTVSIRNRLGLGHGVLGPLCALISLSCSDADLTGYEVQLGTLFRDPGPGDPDQLPATGSPCQGIPIQYIPCPRHSPAMASPHPSCPWHALPMPYPPISLLSSWCIPCLLPAGTADSSVLNGAQLPVLAHDDCNKALRGRLKESELCTAPLRAGVGACEGDYGGPLACLTADCWVLE</sequence>
<evidence type="ECO:0000256" key="7">
    <source>
        <dbReference type="PROSITE-ProRule" id="PRU00121"/>
    </source>
</evidence>
<dbReference type="Proteomes" id="UP000053258">
    <property type="component" value="Unassembled WGS sequence"/>
</dbReference>
<evidence type="ECO:0000256" key="3">
    <source>
        <dbReference type="ARBA" id="ARBA00022572"/>
    </source>
</evidence>
<dbReference type="PROSITE" id="PS00021">
    <property type="entry name" value="KRINGLE_1"/>
    <property type="match status" value="3"/>
</dbReference>
<dbReference type="InterPro" id="IPR024174">
    <property type="entry name" value="HGF/MST1"/>
</dbReference>
<evidence type="ECO:0000313" key="10">
    <source>
        <dbReference type="EMBL" id="KFW74711.1"/>
    </source>
</evidence>
<dbReference type="PROSITE" id="PS50240">
    <property type="entry name" value="TRYPSIN_DOM"/>
    <property type="match status" value="1"/>
</dbReference>
<dbReference type="InterPro" id="IPR009003">
    <property type="entry name" value="Peptidase_S1_PA"/>
</dbReference>
<evidence type="ECO:0000313" key="11">
    <source>
        <dbReference type="Proteomes" id="UP000053258"/>
    </source>
</evidence>
<evidence type="ECO:0000256" key="6">
    <source>
        <dbReference type="ARBA" id="ARBA00023157"/>
    </source>
</evidence>
<keyword evidence="6 7" id="KW-1015">Disulfide bond</keyword>
<evidence type="ECO:0000256" key="2">
    <source>
        <dbReference type="ARBA" id="ARBA00022525"/>
    </source>
</evidence>
<proteinExistence type="predicted"/>
<dbReference type="InterPro" id="IPR000001">
    <property type="entry name" value="Kringle"/>
</dbReference>
<dbReference type="GO" id="GO:0030971">
    <property type="term" value="F:receptor tyrosine kinase binding"/>
    <property type="evidence" value="ECO:0007669"/>
    <property type="project" value="TreeGrafter"/>
</dbReference>
<dbReference type="InterPro" id="IPR018056">
    <property type="entry name" value="Kringle_CS"/>
</dbReference>
<dbReference type="FunFam" id="2.40.20.10:FF:000009">
    <property type="entry name" value="Hepatocyte growth factor-like 1"/>
    <property type="match status" value="1"/>
</dbReference>
<feature type="domain" description="Peptidase S1" evidence="9">
    <location>
        <begin position="376"/>
        <end position="561"/>
    </location>
</feature>
<evidence type="ECO:0000259" key="8">
    <source>
        <dbReference type="PROSITE" id="PS50070"/>
    </source>
</evidence>
<evidence type="ECO:0000259" key="9">
    <source>
        <dbReference type="PROSITE" id="PS50240"/>
    </source>
</evidence>
<feature type="domain" description="Kringle" evidence="8">
    <location>
        <begin position="124"/>
        <end position="202"/>
    </location>
</feature>
<dbReference type="SUPFAM" id="SSF57414">
    <property type="entry name" value="Hairpin loop containing domain-like"/>
    <property type="match status" value="1"/>
</dbReference>
<dbReference type="GO" id="GO:0046425">
    <property type="term" value="P:regulation of receptor signaling pathway via JAK-STAT"/>
    <property type="evidence" value="ECO:0007669"/>
    <property type="project" value="TreeGrafter"/>
</dbReference>
<dbReference type="PRINTS" id="PR00018">
    <property type="entry name" value="KRINGLE"/>
</dbReference>
<dbReference type="PROSITE" id="PS50070">
    <property type="entry name" value="KRINGLE_2"/>
    <property type="match status" value="3"/>
</dbReference>
<dbReference type="FunFam" id="2.40.20.10:FF:000004">
    <property type="entry name" value="Hepatocyte growth factor"/>
    <property type="match status" value="1"/>
</dbReference>
<evidence type="ECO:0000256" key="4">
    <source>
        <dbReference type="ARBA" id="ARBA00022729"/>
    </source>
</evidence>
<dbReference type="CDD" id="cd00108">
    <property type="entry name" value="KR"/>
    <property type="match status" value="3"/>
</dbReference>
<organism evidence="10 11">
    <name type="scientific">Manacus vitellinus</name>
    <name type="common">golden-collared manakin</name>
    <dbReference type="NCBI Taxonomy" id="328815"/>
    <lineage>
        <taxon>Eukaryota</taxon>
        <taxon>Metazoa</taxon>
        <taxon>Chordata</taxon>
        <taxon>Craniata</taxon>
        <taxon>Vertebrata</taxon>
        <taxon>Euteleostomi</taxon>
        <taxon>Archelosauria</taxon>
        <taxon>Archosauria</taxon>
        <taxon>Dinosauria</taxon>
        <taxon>Saurischia</taxon>
        <taxon>Theropoda</taxon>
        <taxon>Coelurosauria</taxon>
        <taxon>Aves</taxon>
        <taxon>Neognathae</taxon>
        <taxon>Neoaves</taxon>
        <taxon>Telluraves</taxon>
        <taxon>Australaves</taxon>
        <taxon>Passeriformes</taxon>
        <taxon>Pipridae</taxon>
        <taxon>Manacus</taxon>
    </lineage>
</organism>
<dbReference type="Pfam" id="PF00089">
    <property type="entry name" value="Trypsin"/>
    <property type="match status" value="1"/>
</dbReference>
<dbReference type="Gene3D" id="3.50.4.10">
    <property type="entry name" value="Hepatocyte Growth Factor"/>
    <property type="match status" value="1"/>
</dbReference>
<dbReference type="SMART" id="SM00130">
    <property type="entry name" value="KR"/>
    <property type="match status" value="3"/>
</dbReference>
<dbReference type="InterPro" id="IPR038178">
    <property type="entry name" value="Kringle_sf"/>
</dbReference>
<gene>
    <name evidence="10" type="ORF">N305_08662</name>
</gene>
<dbReference type="SUPFAM" id="SSF57440">
    <property type="entry name" value="Kringle-like"/>
    <property type="match status" value="3"/>
</dbReference>
<dbReference type="PIRSF" id="PIRSF001152">
    <property type="entry name" value="HGF_MST1"/>
    <property type="match status" value="1"/>
</dbReference>
<feature type="domain" description="Kringle" evidence="8">
    <location>
        <begin position="43"/>
        <end position="120"/>
    </location>
</feature>
<dbReference type="AlphaFoldDB" id="A0A093PE69"/>
<keyword evidence="5" id="KW-0677">Repeat</keyword>
<dbReference type="EMBL" id="KL668904">
    <property type="protein sequence ID" value="KFW74711.1"/>
    <property type="molecule type" value="Genomic_DNA"/>
</dbReference>
<feature type="disulfide bond" evidence="7">
    <location>
        <begin position="125"/>
        <end position="202"/>
    </location>
</feature>
<dbReference type="InterPro" id="IPR050759">
    <property type="entry name" value="Serine_protease_kringle"/>
</dbReference>
<dbReference type="InterPro" id="IPR043504">
    <property type="entry name" value="Peptidase_S1_PA_chymotrypsin"/>
</dbReference>
<keyword evidence="2" id="KW-0964">Secreted</keyword>
<evidence type="ECO:0000256" key="1">
    <source>
        <dbReference type="ARBA" id="ARBA00004613"/>
    </source>
</evidence>
<dbReference type="Gene3D" id="2.40.10.10">
    <property type="entry name" value="Trypsin-like serine proteases"/>
    <property type="match status" value="1"/>
</dbReference>
<dbReference type="Pfam" id="PF00051">
    <property type="entry name" value="Kringle"/>
    <property type="match status" value="3"/>
</dbReference>
<dbReference type="OrthoDB" id="41905at2759"/>
<keyword evidence="4" id="KW-0732">Signal</keyword>
<dbReference type="PANTHER" id="PTHR24261:SF12">
    <property type="entry name" value="HEPATOCYTE GROWTH FACTOR-LIKE PROTEIN-RELATED"/>
    <property type="match status" value="1"/>
</dbReference>
<keyword evidence="3 7" id="KW-0420">Kringle</keyword>
<feature type="non-terminal residue" evidence="10">
    <location>
        <position position="1"/>
    </location>
</feature>
<dbReference type="InterPro" id="IPR001254">
    <property type="entry name" value="Trypsin_dom"/>
</dbReference>
<feature type="disulfide bond" evidence="7">
    <location>
        <begin position="174"/>
        <end position="197"/>
    </location>
</feature>
<dbReference type="GO" id="GO:0005615">
    <property type="term" value="C:extracellular space"/>
    <property type="evidence" value="ECO:0007669"/>
    <property type="project" value="TreeGrafter"/>
</dbReference>
<accession>A0A093PE69</accession>
<feature type="disulfide bond" evidence="7">
    <location>
        <begin position="236"/>
        <end position="275"/>
    </location>
</feature>
<comment type="subcellular location">
    <subcellularLocation>
        <location evidence="1">Secreted</location>
    </subcellularLocation>
</comment>
<name>A0A093PE69_9PASS</name>
<feature type="disulfide bond" evidence="7">
    <location>
        <begin position="264"/>
        <end position="287"/>
    </location>
</feature>
<dbReference type="SUPFAM" id="SSF50494">
    <property type="entry name" value="Trypsin-like serine proteases"/>
    <property type="match status" value="1"/>
</dbReference>
<dbReference type="GO" id="GO:0004252">
    <property type="term" value="F:serine-type endopeptidase activity"/>
    <property type="evidence" value="ECO:0007669"/>
    <property type="project" value="InterPro"/>
</dbReference>
<evidence type="ECO:0000256" key="5">
    <source>
        <dbReference type="ARBA" id="ARBA00022737"/>
    </source>
</evidence>
<dbReference type="CDD" id="cd01099">
    <property type="entry name" value="PAN_AP_HGF"/>
    <property type="match status" value="1"/>
</dbReference>
<feature type="non-terminal residue" evidence="10">
    <location>
        <position position="561"/>
    </location>
</feature>